<dbReference type="SUPFAM" id="SSF56399">
    <property type="entry name" value="ADP-ribosylation"/>
    <property type="match status" value="1"/>
</dbReference>
<feature type="domain" description="WWE" evidence="19">
    <location>
        <begin position="71"/>
        <end position="146"/>
    </location>
</feature>
<dbReference type="GO" id="GO:0003950">
    <property type="term" value="F:NAD+ poly-ADP-ribosyltransferase activity"/>
    <property type="evidence" value="ECO:0007669"/>
    <property type="project" value="UniProtKB-UniRule"/>
</dbReference>
<dbReference type="Gene3D" id="3.30.720.50">
    <property type="match status" value="2"/>
</dbReference>
<comment type="catalytic activity">
    <reaction evidence="1">
        <text>L-aspartyl-[protein] + NAD(+) = 4-O-(ADP-D-ribosyl)-L-aspartyl-[protein] + nicotinamide</text>
        <dbReference type="Rhea" id="RHEA:54424"/>
        <dbReference type="Rhea" id="RHEA-COMP:9867"/>
        <dbReference type="Rhea" id="RHEA-COMP:13832"/>
        <dbReference type="ChEBI" id="CHEBI:17154"/>
        <dbReference type="ChEBI" id="CHEBI:29961"/>
        <dbReference type="ChEBI" id="CHEBI:57540"/>
        <dbReference type="ChEBI" id="CHEBI:138102"/>
    </reaction>
</comment>
<dbReference type="AlphaFoldDB" id="A0AAV6VN81"/>
<keyword evidence="12 18" id="KW-0520">NAD</keyword>
<evidence type="ECO:0000256" key="17">
    <source>
        <dbReference type="ARBA" id="ARBA00071874"/>
    </source>
</evidence>
<dbReference type="GO" id="GO:0016779">
    <property type="term" value="F:nucleotidyltransferase activity"/>
    <property type="evidence" value="ECO:0007669"/>
    <property type="project" value="UniProtKB-KW"/>
</dbReference>
<feature type="domain" description="PARP alpha-helical" evidence="21">
    <location>
        <begin position="353"/>
        <end position="469"/>
    </location>
</feature>
<evidence type="ECO:0000256" key="14">
    <source>
        <dbReference type="ARBA" id="ARBA00023242"/>
    </source>
</evidence>
<dbReference type="PROSITE" id="PS51060">
    <property type="entry name" value="PARP_ALPHA_HD"/>
    <property type="match status" value="1"/>
</dbReference>
<dbReference type="FunFam" id="3.90.228.10:FF:000002">
    <property type="entry name" value="Poly [ADP-ribose] polymerase"/>
    <property type="match status" value="1"/>
</dbReference>
<evidence type="ECO:0000256" key="12">
    <source>
        <dbReference type="ARBA" id="ARBA00023027"/>
    </source>
</evidence>
<dbReference type="InterPro" id="IPR004170">
    <property type="entry name" value="WWE_dom"/>
</dbReference>
<dbReference type="InterPro" id="IPR018123">
    <property type="entry name" value="WWE-dom_subgr"/>
</dbReference>
<evidence type="ECO:0000313" key="23">
    <source>
        <dbReference type="EMBL" id="KAG8198282.1"/>
    </source>
</evidence>
<evidence type="ECO:0000256" key="2">
    <source>
        <dbReference type="ARBA" id="ARBA00000459"/>
    </source>
</evidence>
<comment type="subcellular location">
    <subcellularLocation>
        <location evidence="3">Nucleus</location>
    </subcellularLocation>
</comment>
<dbReference type="InterPro" id="IPR012317">
    <property type="entry name" value="Poly(ADP-ribose)pol_cat_dom"/>
</dbReference>
<dbReference type="Gene3D" id="1.20.142.10">
    <property type="entry name" value="Poly(ADP-ribose) polymerase, regulatory domain"/>
    <property type="match status" value="1"/>
</dbReference>
<dbReference type="FunFam" id="2.20.140.10:FF:000001">
    <property type="entry name" value="Poly [ADP-ribose] polymerase"/>
    <property type="match status" value="1"/>
</dbReference>
<dbReference type="PANTHER" id="PTHR10459:SF60">
    <property type="entry name" value="POLY [ADP-RIBOSE] POLYMERASE 2"/>
    <property type="match status" value="1"/>
</dbReference>
<evidence type="ECO:0000256" key="7">
    <source>
        <dbReference type="ARBA" id="ARBA00022723"/>
    </source>
</evidence>
<dbReference type="GO" id="GO:0003677">
    <property type="term" value="F:DNA binding"/>
    <property type="evidence" value="ECO:0007669"/>
    <property type="project" value="UniProtKB-KW"/>
</dbReference>
<dbReference type="InterPro" id="IPR036930">
    <property type="entry name" value="WGR_dom_sf"/>
</dbReference>
<protein>
    <recommendedName>
        <fullName evidence="17 18">Poly [ADP-ribose] polymerase</fullName>
        <shortName evidence="18">PARP</shortName>
        <ecNumber evidence="18">2.4.2.-</ecNumber>
    </recommendedName>
</protein>
<dbReference type="SMART" id="SM00773">
    <property type="entry name" value="WGR"/>
    <property type="match status" value="1"/>
</dbReference>
<keyword evidence="13" id="KW-0238">DNA-binding</keyword>
<reference evidence="23 24" key="1">
    <citation type="journal article" date="2022" name="Nat. Ecol. Evol.">
        <title>A masculinizing supergene underlies an exaggerated male reproductive morph in a spider.</title>
        <authorList>
            <person name="Hendrickx F."/>
            <person name="De Corte Z."/>
            <person name="Sonet G."/>
            <person name="Van Belleghem S.M."/>
            <person name="Kostlbacher S."/>
            <person name="Vangestel C."/>
        </authorList>
    </citation>
    <scope>NUCLEOTIDE SEQUENCE [LARGE SCALE GENOMIC DNA]</scope>
    <source>
        <strain evidence="23">W744_W776</strain>
    </source>
</reference>
<evidence type="ECO:0000259" key="21">
    <source>
        <dbReference type="PROSITE" id="PS51060"/>
    </source>
</evidence>
<evidence type="ECO:0000259" key="19">
    <source>
        <dbReference type="PROSITE" id="PS50918"/>
    </source>
</evidence>
<dbReference type="GO" id="GO:0008270">
    <property type="term" value="F:zinc ion binding"/>
    <property type="evidence" value="ECO:0007669"/>
    <property type="project" value="UniProtKB-KW"/>
</dbReference>
<keyword evidence="6" id="KW-0548">Nucleotidyltransferase</keyword>
<dbReference type="InterPro" id="IPR004102">
    <property type="entry name" value="Poly(ADP-ribose)pol_reg_dom"/>
</dbReference>
<dbReference type="InterPro" id="IPR050800">
    <property type="entry name" value="ARTD/PARP"/>
</dbReference>
<keyword evidence="8" id="KW-0677">Repeat</keyword>
<evidence type="ECO:0000256" key="13">
    <source>
        <dbReference type="ARBA" id="ARBA00023125"/>
    </source>
</evidence>
<dbReference type="Pfam" id="PF05406">
    <property type="entry name" value="WGR"/>
    <property type="match status" value="1"/>
</dbReference>
<dbReference type="InterPro" id="IPR036616">
    <property type="entry name" value="Poly(ADP-ribose)pol_reg_dom_sf"/>
</dbReference>
<gene>
    <name evidence="23" type="ORF">JTE90_021536</name>
</gene>
<comment type="catalytic activity">
    <reaction evidence="16">
        <text>NAD(+) + (ADP-D-ribosyl)n-acceptor = nicotinamide + (ADP-D-ribosyl)n+1-acceptor + H(+).</text>
        <dbReference type="EC" id="2.4.2.30"/>
    </reaction>
</comment>
<evidence type="ECO:0000256" key="16">
    <source>
        <dbReference type="ARBA" id="ARBA00033987"/>
    </source>
</evidence>
<evidence type="ECO:0000313" key="24">
    <source>
        <dbReference type="Proteomes" id="UP000827092"/>
    </source>
</evidence>
<dbReference type="InterPro" id="IPR037197">
    <property type="entry name" value="WWE_dom_sf"/>
</dbReference>
<evidence type="ECO:0000259" key="22">
    <source>
        <dbReference type="PROSITE" id="PS51977"/>
    </source>
</evidence>
<evidence type="ECO:0000256" key="5">
    <source>
        <dbReference type="ARBA" id="ARBA00022679"/>
    </source>
</evidence>
<dbReference type="Gene3D" id="3.90.228.10">
    <property type="match status" value="1"/>
</dbReference>
<evidence type="ECO:0000259" key="20">
    <source>
        <dbReference type="PROSITE" id="PS51059"/>
    </source>
</evidence>
<dbReference type="PROSITE" id="PS51059">
    <property type="entry name" value="PARP_CATALYTIC"/>
    <property type="match status" value="1"/>
</dbReference>
<keyword evidence="5 18" id="KW-0808">Transferase</keyword>
<dbReference type="Proteomes" id="UP000827092">
    <property type="component" value="Unassembled WGS sequence"/>
</dbReference>
<dbReference type="InterPro" id="IPR008893">
    <property type="entry name" value="WGR_domain"/>
</dbReference>
<evidence type="ECO:0000256" key="1">
    <source>
        <dbReference type="ARBA" id="ARBA00000438"/>
    </source>
</evidence>
<proteinExistence type="inferred from homology"/>
<dbReference type="Pfam" id="PF02877">
    <property type="entry name" value="PARP_reg"/>
    <property type="match status" value="1"/>
</dbReference>
<keyword evidence="10" id="KW-0863">Zinc-finger</keyword>
<evidence type="ECO:0000256" key="15">
    <source>
        <dbReference type="ARBA" id="ARBA00024347"/>
    </source>
</evidence>
<evidence type="ECO:0000256" key="8">
    <source>
        <dbReference type="ARBA" id="ARBA00022737"/>
    </source>
</evidence>
<dbReference type="EC" id="2.4.2.-" evidence="18"/>
<dbReference type="SMART" id="SM00678">
    <property type="entry name" value="WWE"/>
    <property type="match status" value="1"/>
</dbReference>
<dbReference type="GO" id="GO:0005730">
    <property type="term" value="C:nucleolus"/>
    <property type="evidence" value="ECO:0007669"/>
    <property type="project" value="TreeGrafter"/>
</dbReference>
<evidence type="ECO:0000256" key="10">
    <source>
        <dbReference type="ARBA" id="ARBA00022771"/>
    </source>
</evidence>
<feature type="domain" description="WGR" evidence="22">
    <location>
        <begin position="233"/>
        <end position="330"/>
    </location>
</feature>
<dbReference type="GO" id="GO:0006302">
    <property type="term" value="P:double-strand break repair"/>
    <property type="evidence" value="ECO:0007669"/>
    <property type="project" value="TreeGrafter"/>
</dbReference>
<keyword evidence="24" id="KW-1185">Reference proteome</keyword>
<dbReference type="SUPFAM" id="SSF47587">
    <property type="entry name" value="Domain of poly(ADP-ribose) polymerase"/>
    <property type="match status" value="1"/>
</dbReference>
<dbReference type="CDD" id="cd01437">
    <property type="entry name" value="parp_like"/>
    <property type="match status" value="1"/>
</dbReference>
<evidence type="ECO:0000256" key="18">
    <source>
        <dbReference type="RuleBase" id="RU362114"/>
    </source>
</evidence>
<dbReference type="PROSITE" id="PS50918">
    <property type="entry name" value="WWE"/>
    <property type="match status" value="1"/>
</dbReference>
<accession>A0AAV6VN81</accession>
<dbReference type="Gene3D" id="2.20.140.10">
    <property type="entry name" value="WGR domain"/>
    <property type="match status" value="1"/>
</dbReference>
<keyword evidence="7" id="KW-0479">Metal-binding</keyword>
<keyword evidence="14" id="KW-0539">Nucleus</keyword>
<dbReference type="Pfam" id="PF02825">
    <property type="entry name" value="WWE"/>
    <property type="match status" value="2"/>
</dbReference>
<dbReference type="EMBL" id="JAFNEN010000041">
    <property type="protein sequence ID" value="KAG8198282.1"/>
    <property type="molecule type" value="Genomic_DNA"/>
</dbReference>
<keyword evidence="9" id="KW-0013">ADP-ribosylation</keyword>
<keyword evidence="11" id="KW-0862">Zinc</keyword>
<dbReference type="PROSITE" id="PS51977">
    <property type="entry name" value="WGR"/>
    <property type="match status" value="1"/>
</dbReference>
<feature type="domain" description="PARP catalytic" evidence="20">
    <location>
        <begin position="477"/>
        <end position="699"/>
    </location>
</feature>
<organism evidence="23 24">
    <name type="scientific">Oedothorax gibbosus</name>
    <dbReference type="NCBI Taxonomy" id="931172"/>
    <lineage>
        <taxon>Eukaryota</taxon>
        <taxon>Metazoa</taxon>
        <taxon>Ecdysozoa</taxon>
        <taxon>Arthropoda</taxon>
        <taxon>Chelicerata</taxon>
        <taxon>Arachnida</taxon>
        <taxon>Araneae</taxon>
        <taxon>Araneomorphae</taxon>
        <taxon>Entelegynae</taxon>
        <taxon>Araneoidea</taxon>
        <taxon>Linyphiidae</taxon>
        <taxon>Erigoninae</taxon>
        <taxon>Oedothorax</taxon>
    </lineage>
</organism>
<evidence type="ECO:0000256" key="9">
    <source>
        <dbReference type="ARBA" id="ARBA00022765"/>
    </source>
</evidence>
<dbReference type="GO" id="GO:1990404">
    <property type="term" value="F:NAD+-protein mono-ADP-ribosyltransferase activity"/>
    <property type="evidence" value="ECO:0007669"/>
    <property type="project" value="TreeGrafter"/>
</dbReference>
<dbReference type="Pfam" id="PF00644">
    <property type="entry name" value="PARP"/>
    <property type="match status" value="1"/>
</dbReference>
<dbReference type="FunFam" id="1.20.142.10:FF:000001">
    <property type="entry name" value="Poly [ADP-ribose] polymerase"/>
    <property type="match status" value="1"/>
</dbReference>
<keyword evidence="4 18" id="KW-0328">Glycosyltransferase</keyword>
<dbReference type="PANTHER" id="PTHR10459">
    <property type="entry name" value="DNA LIGASE"/>
    <property type="match status" value="1"/>
</dbReference>
<comment type="similarity">
    <text evidence="15">Belongs to the ARTD/PARP family.</text>
</comment>
<evidence type="ECO:0000256" key="4">
    <source>
        <dbReference type="ARBA" id="ARBA00022676"/>
    </source>
</evidence>
<evidence type="ECO:0000256" key="6">
    <source>
        <dbReference type="ARBA" id="ARBA00022695"/>
    </source>
</evidence>
<evidence type="ECO:0000256" key="11">
    <source>
        <dbReference type="ARBA" id="ARBA00022833"/>
    </source>
</evidence>
<name>A0AAV6VN81_9ARAC</name>
<dbReference type="GO" id="GO:0070212">
    <property type="term" value="P:protein poly-ADP-ribosylation"/>
    <property type="evidence" value="ECO:0007669"/>
    <property type="project" value="TreeGrafter"/>
</dbReference>
<comment type="caution">
    <text evidence="23">The sequence shown here is derived from an EMBL/GenBank/DDBJ whole genome shotgun (WGS) entry which is preliminary data.</text>
</comment>
<dbReference type="SUPFAM" id="SSF117839">
    <property type="entry name" value="WWE domain"/>
    <property type="match status" value="2"/>
</dbReference>
<evidence type="ECO:0000256" key="3">
    <source>
        <dbReference type="ARBA" id="ARBA00004123"/>
    </source>
</evidence>
<dbReference type="SUPFAM" id="SSF142921">
    <property type="entry name" value="WGR domain-like"/>
    <property type="match status" value="1"/>
</dbReference>
<comment type="catalytic activity">
    <reaction evidence="2">
        <text>L-glutamyl-[protein] + NAD(+) = 5-O-(ADP-D-ribosyl)-L-glutamyl-[protein] + nicotinamide</text>
        <dbReference type="Rhea" id="RHEA:58224"/>
        <dbReference type="Rhea" id="RHEA-COMP:10208"/>
        <dbReference type="Rhea" id="RHEA-COMP:15089"/>
        <dbReference type="ChEBI" id="CHEBI:17154"/>
        <dbReference type="ChEBI" id="CHEBI:29973"/>
        <dbReference type="ChEBI" id="CHEBI:57540"/>
        <dbReference type="ChEBI" id="CHEBI:142540"/>
    </reaction>
</comment>
<sequence length="699" mass="79928">MANGNDSWDFLWQFEQRKKWVTYSDAELMLLNEAIKENKESLLLPSKSTRKKIAVDFENMVQRNQVTSYEQRVRCVAFNSEFFVWLWKDEFDDWHCYKPFLSISLEVAYHQKENTMKYFDSNNYEVNLETFEQVNEDNKSTNMVKRETIDLPITAELKKICRQNEKALKQACLGGATKAKRIRLDSSVADNSVKINLLPTAFNPLDIDESKNLQAKPSLSNVPVDSECPERENFHIFCEGTDIYSAMLNQTNLQNNNNKFYLIQLLENNHKKQFAVWRRWGRVGNRGQSDYSNYGNSLAEAKASFDDKFYAKTKNHWSDRDSFVHYKGKYDLLHMDLIPETKTLVKETKTGIKSKLGSELQSLLELICDQKRMEEMMKEMSFDSNRTPLGKLTLKQVKDGYIALNKIAVILSRGGKGSELVNACNDFYTKIPHSFGMKTPPIITANEIEDKVKMLEALANITVAMGVLNSTSNMEEHPLDKYYRSLDCQLESVCPTCAEYLEIDKCLRETHGPTHANYTIEIVDVFKSCKAQESETFIESENKLLLWHGSRVMNWLGILKQGLRIAPPEAPVSGYMFGKGIYFADVCSKSANYCCATKNKNEGILLICEVSVGNQYELTASKGDLPVGLPSNYNSVKGKGRISPSEFKVGSLSSEAKLPYGPLSEDSSYAGYLIYNEYIVYNVNQVKMKYLVRVKFNFK</sequence>